<organism evidence="1 2">
    <name type="scientific">Photobacterium damselae subsp. damselae</name>
    <name type="common">Listonella damsela</name>
    <dbReference type="NCBI Taxonomy" id="85581"/>
    <lineage>
        <taxon>Bacteria</taxon>
        <taxon>Pseudomonadati</taxon>
        <taxon>Pseudomonadota</taxon>
        <taxon>Gammaproteobacteria</taxon>
        <taxon>Vibrionales</taxon>
        <taxon>Vibrionaceae</taxon>
        <taxon>Photobacterium</taxon>
    </lineage>
</organism>
<proteinExistence type="predicted"/>
<dbReference type="AlphaFoldDB" id="A0AAD3WYP6"/>
<name>A0AAD3WYP6_PHODD</name>
<protein>
    <submittedName>
        <fullName evidence="1">Uncharacterized protein</fullName>
    </submittedName>
</protein>
<evidence type="ECO:0000313" key="2">
    <source>
        <dbReference type="Proteomes" id="UP000480943"/>
    </source>
</evidence>
<evidence type="ECO:0000313" key="1">
    <source>
        <dbReference type="EMBL" id="KAB1184344.1"/>
    </source>
</evidence>
<gene>
    <name evidence="1" type="ORF">F6450_02285</name>
</gene>
<dbReference type="Proteomes" id="UP000480943">
    <property type="component" value="Unassembled WGS sequence"/>
</dbReference>
<comment type="caution">
    <text evidence="1">The sequence shown here is derived from an EMBL/GenBank/DDBJ whole genome shotgun (WGS) entry which is preliminary data.</text>
</comment>
<accession>A0AAD3WYP6</accession>
<dbReference type="RefSeq" id="WP_106339314.1">
    <property type="nucleotide sequence ID" value="NZ_JABXOQ010000075.1"/>
</dbReference>
<dbReference type="EMBL" id="VZUQ01000023">
    <property type="protein sequence ID" value="KAB1184344.1"/>
    <property type="molecule type" value="Genomic_DNA"/>
</dbReference>
<sequence length="105" mass="12024">MVDSCIVPGMVSEELLRLVEMLYKRHCPRNVKSFSLICRFVGGCAITQFEYISFNGKQEPIQISEDVANELRKLFSEFTCQPDEPLQSLSMNVMSNGTYQIEYSN</sequence>
<reference evidence="1 2" key="1">
    <citation type="submission" date="2019-09" db="EMBL/GenBank/DDBJ databases">
        <title>Photobacterium damselae subsp. damselae CDC-2227-81, a human clinical isolate.</title>
        <authorList>
            <person name="Osorio C.R."/>
        </authorList>
    </citation>
    <scope>NUCLEOTIDE SEQUENCE [LARGE SCALE GENOMIC DNA]</scope>
    <source>
        <strain evidence="1 2">CDC-2227-81</strain>
    </source>
</reference>